<dbReference type="InterPro" id="IPR050188">
    <property type="entry name" value="RluA_PseudoU_synthase"/>
</dbReference>
<dbReference type="SUPFAM" id="SSF55120">
    <property type="entry name" value="Pseudouridine synthase"/>
    <property type="match status" value="1"/>
</dbReference>
<proteinExistence type="inferred from homology"/>
<evidence type="ECO:0000256" key="1">
    <source>
        <dbReference type="ARBA" id="ARBA00010876"/>
    </source>
</evidence>
<dbReference type="InterPro" id="IPR006145">
    <property type="entry name" value="PsdUridine_synth_RsuA/RluA"/>
</dbReference>
<dbReference type="PANTHER" id="PTHR21600">
    <property type="entry name" value="MITOCHONDRIAL RNA PSEUDOURIDINE SYNTHASE"/>
    <property type="match status" value="1"/>
</dbReference>
<accession>A0ABT0RKX4</accession>
<protein>
    <submittedName>
        <fullName evidence="3">RNA pseudouridine synthase</fullName>
    </submittedName>
</protein>
<feature type="domain" description="Pseudouridine synthase RsuA/RluA-like" evidence="2">
    <location>
        <begin position="14"/>
        <end position="161"/>
    </location>
</feature>
<dbReference type="Proteomes" id="UP001165363">
    <property type="component" value="Unassembled WGS sequence"/>
</dbReference>
<reference evidence="3" key="1">
    <citation type="submission" date="2022-05" db="EMBL/GenBank/DDBJ databases">
        <authorList>
            <person name="Jo J.-H."/>
            <person name="Im W.-T."/>
        </authorList>
    </citation>
    <scope>NUCLEOTIDE SEQUENCE</scope>
    <source>
        <strain evidence="3">SE158</strain>
    </source>
</reference>
<dbReference type="Pfam" id="PF00849">
    <property type="entry name" value="PseudoU_synth_2"/>
    <property type="match status" value="1"/>
</dbReference>
<dbReference type="EMBL" id="JAMGBD010000001">
    <property type="protein sequence ID" value="MCL6683289.1"/>
    <property type="molecule type" value="Genomic_DNA"/>
</dbReference>
<dbReference type="CDD" id="cd02869">
    <property type="entry name" value="PseudoU_synth_RluA_like"/>
    <property type="match status" value="1"/>
</dbReference>
<sequence length="218" mass="23441">MLEDRILYVDAEAIVIDKPAGLPVDTPRAGGDSVAVRADELKLGFQREPVAMHRLDQDTSGCLLLARNPKARAKFQQAFESGTVKKTYLAVVAGVPEAEAGVIDLPLAKFSTAEAGWRMVPDDKGKSAQTRWKKLAERDGLSLIEFKPLTGRTHQIRVHAARGLGAAIVGDPVYGSGGGPMLLHSWRIVVPRGTKPAIDVVAPVPDTFGLWLDFINAA</sequence>
<dbReference type="RefSeq" id="WP_249847223.1">
    <property type="nucleotide sequence ID" value="NZ_JAMGBD010000001.1"/>
</dbReference>
<comment type="caution">
    <text evidence="3">The sequence shown here is derived from an EMBL/GenBank/DDBJ whole genome shotgun (WGS) entry which is preliminary data.</text>
</comment>
<evidence type="ECO:0000313" key="3">
    <source>
        <dbReference type="EMBL" id="MCL6683289.1"/>
    </source>
</evidence>
<dbReference type="PANTHER" id="PTHR21600:SF44">
    <property type="entry name" value="RIBOSOMAL LARGE SUBUNIT PSEUDOURIDINE SYNTHASE D"/>
    <property type="match status" value="1"/>
</dbReference>
<evidence type="ECO:0000259" key="2">
    <source>
        <dbReference type="Pfam" id="PF00849"/>
    </source>
</evidence>
<evidence type="ECO:0000313" key="4">
    <source>
        <dbReference type="Proteomes" id="UP001165363"/>
    </source>
</evidence>
<gene>
    <name evidence="3" type="ORF">LZ536_05155</name>
</gene>
<comment type="similarity">
    <text evidence="1">Belongs to the pseudouridine synthase RluA family.</text>
</comment>
<dbReference type="Gene3D" id="3.30.2350.10">
    <property type="entry name" value="Pseudouridine synthase"/>
    <property type="match status" value="1"/>
</dbReference>
<organism evidence="3 4">
    <name type="scientific">Sphingomonas alba</name>
    <dbReference type="NCBI Taxonomy" id="2908208"/>
    <lineage>
        <taxon>Bacteria</taxon>
        <taxon>Pseudomonadati</taxon>
        <taxon>Pseudomonadota</taxon>
        <taxon>Alphaproteobacteria</taxon>
        <taxon>Sphingomonadales</taxon>
        <taxon>Sphingomonadaceae</taxon>
        <taxon>Sphingomonas</taxon>
    </lineage>
</organism>
<name>A0ABT0RKX4_9SPHN</name>
<dbReference type="InterPro" id="IPR020103">
    <property type="entry name" value="PsdUridine_synth_cat_dom_sf"/>
</dbReference>
<keyword evidence="4" id="KW-1185">Reference proteome</keyword>